<dbReference type="PROSITE" id="PS51257">
    <property type="entry name" value="PROKAR_LIPOPROTEIN"/>
    <property type="match status" value="1"/>
</dbReference>
<dbReference type="InterPro" id="IPR021719">
    <property type="entry name" value="Prot_inh_I78"/>
</dbReference>
<dbReference type="RefSeq" id="WP_378220043.1">
    <property type="nucleotide sequence ID" value="NZ_JBHRTK010000010.1"/>
</dbReference>
<dbReference type="Proteomes" id="UP001595583">
    <property type="component" value="Unassembled WGS sequence"/>
</dbReference>
<sequence length="97" mass="10251">MDRRVFLTGLAGAAALVAGCQSEPVASQPPSGVCDRAAVERLFGMDRISDAQAMKLTGATIVRQIGPGQGVTMDFRQERVTIETDPKTGKILRAMCG</sequence>
<comment type="caution">
    <text evidence="1">The sequence shown here is derived from an EMBL/GenBank/DDBJ whole genome shotgun (WGS) entry which is preliminary data.</text>
</comment>
<gene>
    <name evidence="1" type="ORF">ACFOHJ_08405</name>
</gene>
<proteinExistence type="predicted"/>
<name>A0ABV7K9I4_9HYPH</name>
<evidence type="ECO:0000313" key="2">
    <source>
        <dbReference type="Proteomes" id="UP001595583"/>
    </source>
</evidence>
<dbReference type="Pfam" id="PF11720">
    <property type="entry name" value="Inhibitor_I78"/>
    <property type="match status" value="1"/>
</dbReference>
<accession>A0ABV7K9I4</accession>
<evidence type="ECO:0000313" key="1">
    <source>
        <dbReference type="EMBL" id="MFC3206227.1"/>
    </source>
</evidence>
<reference evidence="2" key="1">
    <citation type="journal article" date="2019" name="Int. J. Syst. Evol. Microbiol.">
        <title>The Global Catalogue of Microorganisms (GCM) 10K type strain sequencing project: providing services to taxonomists for standard genome sequencing and annotation.</title>
        <authorList>
            <consortium name="The Broad Institute Genomics Platform"/>
            <consortium name="The Broad Institute Genome Sequencing Center for Infectious Disease"/>
            <person name="Wu L."/>
            <person name="Ma J."/>
        </authorList>
    </citation>
    <scope>NUCLEOTIDE SEQUENCE [LARGE SCALE GENOMIC DNA]</scope>
    <source>
        <strain evidence="2">KCTC 52165</strain>
    </source>
</reference>
<dbReference type="EMBL" id="JBHRTK010000010">
    <property type="protein sequence ID" value="MFC3206227.1"/>
    <property type="molecule type" value="Genomic_DNA"/>
</dbReference>
<organism evidence="1 2">
    <name type="scientific">Aquamicrobium soli</name>
    <dbReference type="NCBI Taxonomy" id="1811518"/>
    <lineage>
        <taxon>Bacteria</taxon>
        <taxon>Pseudomonadati</taxon>
        <taxon>Pseudomonadota</taxon>
        <taxon>Alphaproteobacteria</taxon>
        <taxon>Hyphomicrobiales</taxon>
        <taxon>Phyllobacteriaceae</taxon>
        <taxon>Aquamicrobium</taxon>
    </lineage>
</organism>
<dbReference type="Gene3D" id="3.30.10.10">
    <property type="entry name" value="Trypsin Inhibitor V, subunit A"/>
    <property type="match status" value="1"/>
</dbReference>
<keyword evidence="2" id="KW-1185">Reference proteome</keyword>
<protein>
    <submittedName>
        <fullName evidence="1">I78 family peptidase inhibitor</fullName>
    </submittedName>
</protein>